<evidence type="ECO:0000313" key="6">
    <source>
        <dbReference type="EMBL" id="KNE63816.1"/>
    </source>
</evidence>
<dbReference type="FunFam" id="1.10.8.270:FF:000001">
    <property type="entry name" value="TBC1 domain family member 1"/>
    <property type="match status" value="1"/>
</dbReference>
<dbReference type="GO" id="GO:0005096">
    <property type="term" value="F:GTPase activator activity"/>
    <property type="evidence" value="ECO:0007669"/>
    <property type="project" value="UniProtKB-KW"/>
</dbReference>
<dbReference type="EMBL" id="GG745343">
    <property type="protein sequence ID" value="KNE63816.1"/>
    <property type="molecule type" value="Genomic_DNA"/>
</dbReference>
<keyword evidence="1" id="KW-0343">GTPase activation</keyword>
<protein>
    <recommendedName>
        <fullName evidence="5">Rab-GAP TBC domain-containing protein</fullName>
    </recommendedName>
</protein>
<dbReference type="PANTHER" id="PTHR47219">
    <property type="entry name" value="RAB GTPASE-ACTIVATING PROTEIN 1-LIKE"/>
    <property type="match status" value="1"/>
</dbReference>
<dbReference type="PROSITE" id="PS50086">
    <property type="entry name" value="TBC_RABGAP"/>
    <property type="match status" value="1"/>
</dbReference>
<dbReference type="eggNOG" id="KOG1102">
    <property type="taxonomic scope" value="Eukaryota"/>
</dbReference>
<dbReference type="InterPro" id="IPR000195">
    <property type="entry name" value="Rab-GAP-TBC_dom"/>
</dbReference>
<dbReference type="Pfam" id="PF23436">
    <property type="entry name" value="RabGap-TBC_2"/>
    <property type="match status" value="1"/>
</dbReference>
<dbReference type="InterPro" id="IPR035969">
    <property type="entry name" value="Rab-GAP_TBC_sf"/>
</dbReference>
<dbReference type="OrthoDB" id="295078at2759"/>
<dbReference type="STRING" id="578462.A0A0L0SMN3"/>
<gene>
    <name evidence="6" type="ORF">AMAG_08886</name>
</gene>
<dbReference type="Gene3D" id="1.10.10.750">
    <property type="entry name" value="Ypt/Rab-GAP domain of gyp1p, domain 1"/>
    <property type="match status" value="1"/>
</dbReference>
<feature type="compositionally biased region" description="Low complexity" evidence="4">
    <location>
        <begin position="126"/>
        <end position="148"/>
    </location>
</feature>
<evidence type="ECO:0000259" key="5">
    <source>
        <dbReference type="PROSITE" id="PS50086"/>
    </source>
</evidence>
<keyword evidence="7" id="KW-1185">Reference proteome</keyword>
<feature type="compositionally biased region" description="Low complexity" evidence="4">
    <location>
        <begin position="37"/>
        <end position="74"/>
    </location>
</feature>
<name>A0A0L0SMN3_ALLM3</name>
<dbReference type="PANTHER" id="PTHR47219:SF9">
    <property type="entry name" value="GTPASE ACTIVATING PROTEIN AND CENTROSOME-ASSOCIATED, ISOFORM B"/>
    <property type="match status" value="1"/>
</dbReference>
<evidence type="ECO:0000256" key="3">
    <source>
        <dbReference type="SAM" id="Coils"/>
    </source>
</evidence>
<dbReference type="GO" id="GO:0031267">
    <property type="term" value="F:small GTPase binding"/>
    <property type="evidence" value="ECO:0007669"/>
    <property type="project" value="TreeGrafter"/>
</dbReference>
<keyword evidence="2 3" id="KW-0175">Coiled coil</keyword>
<feature type="region of interest" description="Disordered" evidence="4">
    <location>
        <begin position="222"/>
        <end position="252"/>
    </location>
</feature>
<organism evidence="6 7">
    <name type="scientific">Allomyces macrogynus (strain ATCC 38327)</name>
    <name type="common">Allomyces javanicus var. macrogynus</name>
    <dbReference type="NCBI Taxonomy" id="578462"/>
    <lineage>
        <taxon>Eukaryota</taxon>
        <taxon>Fungi</taxon>
        <taxon>Fungi incertae sedis</taxon>
        <taxon>Blastocladiomycota</taxon>
        <taxon>Blastocladiomycetes</taxon>
        <taxon>Blastocladiales</taxon>
        <taxon>Blastocladiaceae</taxon>
        <taxon>Allomyces</taxon>
    </lineage>
</organism>
<dbReference type="OMA" id="FSYRFPM"/>
<dbReference type="FunFam" id="1.10.10.750:FF:000003">
    <property type="entry name" value="GTPase activating protein (Evi5)"/>
    <property type="match status" value="1"/>
</dbReference>
<dbReference type="InterPro" id="IPR050302">
    <property type="entry name" value="Rab_GAP_TBC_domain"/>
</dbReference>
<feature type="compositionally biased region" description="Polar residues" evidence="4">
    <location>
        <begin position="112"/>
        <end position="124"/>
    </location>
</feature>
<dbReference type="AlphaFoldDB" id="A0A0L0SMN3"/>
<evidence type="ECO:0000313" key="7">
    <source>
        <dbReference type="Proteomes" id="UP000054350"/>
    </source>
</evidence>
<dbReference type="VEuPathDB" id="FungiDB:AMAG_08886"/>
<dbReference type="SUPFAM" id="SSF47923">
    <property type="entry name" value="Ypt/Rab-GAP domain of gyp1p"/>
    <property type="match status" value="2"/>
</dbReference>
<proteinExistence type="predicted"/>
<dbReference type="Gene3D" id="1.10.472.80">
    <property type="entry name" value="Ypt/Rab-GAP domain of gyp1p, domain 3"/>
    <property type="match status" value="1"/>
</dbReference>
<feature type="domain" description="Rab-GAP TBC" evidence="5">
    <location>
        <begin position="286"/>
        <end position="471"/>
    </location>
</feature>
<accession>A0A0L0SMN3</accession>
<evidence type="ECO:0000256" key="1">
    <source>
        <dbReference type="ARBA" id="ARBA00022468"/>
    </source>
</evidence>
<sequence>MDALASPTPMSAATWAGLRDDDPNDRPASPILPATIPLARLQQQQPQPPSSTASRASSPHRATPLPLSPAASPARDADDDDAVLVNAHGADEDDDAEVTPVHTTMRAPRPTVRSSVIASNTPLPLSTVSNSSRPSSVTSASAAAASSDSDAEPHGIPIPPPPPAKSSFLGVPGFSTAAPASPTPIHAATSPQPTPTSPAPSSYSSFFKSSLEKLRWGATAATTTAKRAVSPNPAASDPHLARAASGESMQSEDDDVDWEFWGKVIQDYDTIARRHPKQLLKQVQMGIPAKVRGTVWLLMSGAKSAELEREFQRLLPLPSPFEKLIQRDLPRTFPGHPFFATPGGPGQEALFHVVKAYSIFDPEVGYCQGLSFVAGPLLLNMPDEEAFCVLVKLLKTYGLRGHYTPHMDGLQLRMFQFDQLLVEQMPDVHEHLTREGVRSTMYASQWFMTLFAYRFPLDLVLRVFDLIFAEGVEVLLKFALALLKKHEAHLLTLEFESLLEFLKTGLFEYYATHGNEFVEDAIKIKVTKRRLDQLAAQYDQDVKLADAHLVLMETLKAENRRLEDRIKTLERNLTLVNQEHVDLANELIQTKLNYTSLREANEALAKQVHDLRAMILEEREHAEQRRREQDGREDADKRALQERNNMLGLQLQEMQDELVVTKLKFAESEADRDQIAKKLAQLKRALDL</sequence>
<dbReference type="SMART" id="SM00164">
    <property type="entry name" value="TBC"/>
    <property type="match status" value="1"/>
</dbReference>
<dbReference type="FunFam" id="1.10.472.80:FF:000027">
    <property type="entry name" value="GTPase activating protein (Evi5)"/>
    <property type="match status" value="1"/>
</dbReference>
<evidence type="ECO:0000256" key="4">
    <source>
        <dbReference type="SAM" id="MobiDB-lite"/>
    </source>
</evidence>
<dbReference type="Proteomes" id="UP000054350">
    <property type="component" value="Unassembled WGS sequence"/>
</dbReference>
<feature type="coiled-coil region" evidence="3">
    <location>
        <begin position="545"/>
        <end position="685"/>
    </location>
</feature>
<reference evidence="6 7" key="1">
    <citation type="submission" date="2009-11" db="EMBL/GenBank/DDBJ databases">
        <title>Annotation of Allomyces macrogynus ATCC 38327.</title>
        <authorList>
            <consortium name="The Broad Institute Genome Sequencing Platform"/>
            <person name="Russ C."/>
            <person name="Cuomo C."/>
            <person name="Burger G."/>
            <person name="Gray M.W."/>
            <person name="Holland P.W.H."/>
            <person name="King N."/>
            <person name="Lang F.B.F."/>
            <person name="Roger A.J."/>
            <person name="Ruiz-Trillo I."/>
            <person name="Young S.K."/>
            <person name="Zeng Q."/>
            <person name="Gargeya S."/>
            <person name="Fitzgerald M."/>
            <person name="Haas B."/>
            <person name="Abouelleil A."/>
            <person name="Alvarado L."/>
            <person name="Arachchi H.M."/>
            <person name="Berlin A."/>
            <person name="Chapman S.B."/>
            <person name="Gearin G."/>
            <person name="Goldberg J."/>
            <person name="Griggs A."/>
            <person name="Gujja S."/>
            <person name="Hansen M."/>
            <person name="Heiman D."/>
            <person name="Howarth C."/>
            <person name="Larimer J."/>
            <person name="Lui A."/>
            <person name="MacDonald P.J.P."/>
            <person name="McCowen C."/>
            <person name="Montmayeur A."/>
            <person name="Murphy C."/>
            <person name="Neiman D."/>
            <person name="Pearson M."/>
            <person name="Priest M."/>
            <person name="Roberts A."/>
            <person name="Saif S."/>
            <person name="Shea T."/>
            <person name="Sisk P."/>
            <person name="Stolte C."/>
            <person name="Sykes S."/>
            <person name="Wortman J."/>
            <person name="Nusbaum C."/>
            <person name="Birren B."/>
        </authorList>
    </citation>
    <scope>NUCLEOTIDE SEQUENCE [LARGE SCALE GENOMIC DNA]</scope>
    <source>
        <strain evidence="6 7">ATCC 38327</strain>
    </source>
</reference>
<feature type="region of interest" description="Disordered" evidence="4">
    <location>
        <begin position="1"/>
        <end position="203"/>
    </location>
</feature>
<dbReference type="Gene3D" id="1.10.8.270">
    <property type="entry name" value="putative rabgap domain of human tbc1 domain family member 14 like domains"/>
    <property type="match status" value="1"/>
</dbReference>
<reference evidence="7" key="2">
    <citation type="submission" date="2009-11" db="EMBL/GenBank/DDBJ databases">
        <title>The Genome Sequence of Allomyces macrogynus strain ATCC 38327.</title>
        <authorList>
            <consortium name="The Broad Institute Genome Sequencing Platform"/>
            <person name="Russ C."/>
            <person name="Cuomo C."/>
            <person name="Shea T."/>
            <person name="Young S.K."/>
            <person name="Zeng Q."/>
            <person name="Koehrsen M."/>
            <person name="Haas B."/>
            <person name="Borodovsky M."/>
            <person name="Guigo R."/>
            <person name="Alvarado L."/>
            <person name="Berlin A."/>
            <person name="Borenstein D."/>
            <person name="Chen Z."/>
            <person name="Engels R."/>
            <person name="Freedman E."/>
            <person name="Gellesch M."/>
            <person name="Goldberg J."/>
            <person name="Griggs A."/>
            <person name="Gujja S."/>
            <person name="Heiman D."/>
            <person name="Hepburn T."/>
            <person name="Howarth C."/>
            <person name="Jen D."/>
            <person name="Larson L."/>
            <person name="Lewis B."/>
            <person name="Mehta T."/>
            <person name="Park D."/>
            <person name="Pearson M."/>
            <person name="Roberts A."/>
            <person name="Saif S."/>
            <person name="Shenoy N."/>
            <person name="Sisk P."/>
            <person name="Stolte C."/>
            <person name="Sykes S."/>
            <person name="Walk T."/>
            <person name="White J."/>
            <person name="Yandava C."/>
            <person name="Burger G."/>
            <person name="Gray M.W."/>
            <person name="Holland P.W.H."/>
            <person name="King N."/>
            <person name="Lang F.B.F."/>
            <person name="Roger A.J."/>
            <person name="Ruiz-Trillo I."/>
            <person name="Lander E."/>
            <person name="Nusbaum C."/>
        </authorList>
    </citation>
    <scope>NUCLEOTIDE SEQUENCE [LARGE SCALE GENOMIC DNA]</scope>
    <source>
        <strain evidence="7">ATCC 38327</strain>
    </source>
</reference>
<evidence type="ECO:0000256" key="2">
    <source>
        <dbReference type="ARBA" id="ARBA00023054"/>
    </source>
</evidence>